<feature type="region of interest" description="Disordered" evidence="1">
    <location>
        <begin position="121"/>
        <end position="178"/>
    </location>
</feature>
<organism evidence="2 3">
    <name type="scientific">Fusarium torreyae</name>
    <dbReference type="NCBI Taxonomy" id="1237075"/>
    <lineage>
        <taxon>Eukaryota</taxon>
        <taxon>Fungi</taxon>
        <taxon>Dikarya</taxon>
        <taxon>Ascomycota</taxon>
        <taxon>Pezizomycotina</taxon>
        <taxon>Sordariomycetes</taxon>
        <taxon>Hypocreomycetidae</taxon>
        <taxon>Hypocreales</taxon>
        <taxon>Nectriaceae</taxon>
        <taxon>Fusarium</taxon>
    </lineage>
</organism>
<dbReference type="OrthoDB" id="10264507at2759"/>
<gene>
    <name evidence="2" type="ORF">NW762_014491</name>
</gene>
<accession>A0A9W8RJU9</accession>
<evidence type="ECO:0000256" key="1">
    <source>
        <dbReference type="SAM" id="MobiDB-lite"/>
    </source>
</evidence>
<sequence length="354" mass="40279">MSGNDSVDLDEIEDLVLPAMRQIQPLRNQKNSGRARLQDIVYQALEDGRSVPWVHKFRDDITRVFECGPGEDLLQRCRDKDDELRQDLSNQNSDLVHEASVEKDKEENELWMKHRNMDKVNADEKAEQETGPDLPFVPQREKLPPRPCNLPSKPVQAGCESHWATSKTESGLSDSNEQSTAELDIAALKRVLRFLLPAVGTSLGSNPLLSLLCLDYVNQELSLDLSLEALWEAQLTSPNIIMFLCRCFNMSGNDSVDLDEIEDLVLPAMRQIQPLRNQKNSGRARLQDIVYQALEDGRSVPWVHKFRDDITRVFECGPGEDLLQRCRDKDDELRQDLSNQNSDLVHEASVEKYG</sequence>
<keyword evidence="3" id="KW-1185">Reference proteome</keyword>
<protein>
    <submittedName>
        <fullName evidence="2">Uncharacterized protein</fullName>
    </submittedName>
</protein>
<comment type="caution">
    <text evidence="2">The sequence shown here is derived from an EMBL/GenBank/DDBJ whole genome shotgun (WGS) entry which is preliminary data.</text>
</comment>
<dbReference type="AlphaFoldDB" id="A0A9W8RJU9"/>
<name>A0A9W8RJU9_9HYPO</name>
<evidence type="ECO:0000313" key="2">
    <source>
        <dbReference type="EMBL" id="KAJ4244364.1"/>
    </source>
</evidence>
<proteinExistence type="predicted"/>
<feature type="compositionally biased region" description="Polar residues" evidence="1">
    <location>
        <begin position="163"/>
        <end position="178"/>
    </location>
</feature>
<reference evidence="2" key="1">
    <citation type="submission" date="2022-09" db="EMBL/GenBank/DDBJ databases">
        <title>Fusarium specimens isolated from Avocado Roots.</title>
        <authorList>
            <person name="Stajich J."/>
            <person name="Roper C."/>
            <person name="Heimlech-Rivalta G."/>
        </authorList>
    </citation>
    <scope>NUCLEOTIDE SEQUENCE</scope>
    <source>
        <strain evidence="2">CF00136</strain>
    </source>
</reference>
<evidence type="ECO:0000313" key="3">
    <source>
        <dbReference type="Proteomes" id="UP001152049"/>
    </source>
</evidence>
<dbReference type="EMBL" id="JAOQAZ010000051">
    <property type="protein sequence ID" value="KAJ4244364.1"/>
    <property type="molecule type" value="Genomic_DNA"/>
</dbReference>
<dbReference type="Proteomes" id="UP001152049">
    <property type="component" value="Unassembled WGS sequence"/>
</dbReference>